<dbReference type="EMBL" id="AFAR01000126">
    <property type="protein sequence ID" value="EGF27752.1"/>
    <property type="molecule type" value="Genomic_DNA"/>
</dbReference>
<dbReference type="Pfam" id="PF14255">
    <property type="entry name" value="Zn_ribbon_21"/>
    <property type="match status" value="1"/>
</dbReference>
<dbReference type="AlphaFoldDB" id="F2ARD4"/>
<accession>F2ARD4</accession>
<reference evidence="2 3" key="1">
    <citation type="journal article" date="2013" name="Mar. Genomics">
        <title>Expression of sulfatases in Rhodopirellula baltica and the diversity of sulfatases in the genus Rhodopirellula.</title>
        <authorList>
            <person name="Wegner C.E."/>
            <person name="Richter-Heitmann T."/>
            <person name="Klindworth A."/>
            <person name="Klockow C."/>
            <person name="Richter M."/>
            <person name="Achstetter T."/>
            <person name="Glockner F.O."/>
            <person name="Harder J."/>
        </authorList>
    </citation>
    <scope>NUCLEOTIDE SEQUENCE [LARGE SCALE GENOMIC DNA]</scope>
    <source>
        <strain evidence="2 3">WH47</strain>
    </source>
</reference>
<dbReference type="InterPro" id="IPR025990">
    <property type="entry name" value="zinc_ribbon_bacterial"/>
</dbReference>
<feature type="compositionally biased region" description="Basic and acidic residues" evidence="1">
    <location>
        <begin position="19"/>
        <end position="29"/>
    </location>
</feature>
<name>F2ARD4_RHOBT</name>
<evidence type="ECO:0000313" key="3">
    <source>
        <dbReference type="Proteomes" id="UP000006222"/>
    </source>
</evidence>
<protein>
    <recommendedName>
        <fullName evidence="4">CPXCG motif-containing cysteine-rich protein</fullName>
    </recommendedName>
</protein>
<evidence type="ECO:0008006" key="4">
    <source>
        <dbReference type="Google" id="ProtNLM"/>
    </source>
</evidence>
<sequence length="127" mass="14340">MEVVEIMNHHDSDDLDDASQTRRDKRIGEESPSDLVPEWQRLLNDDPLPQDENWDSPDPTATDAALDGTYVCDNCGEEIVIPLDIAAGRDQQYVEDCPVCCSPSVIHVHFDDSDHADVWAEAEQDRY</sequence>
<dbReference type="PATRIC" id="fig|991778.3.peg.2397"/>
<evidence type="ECO:0000256" key="1">
    <source>
        <dbReference type="SAM" id="MobiDB-lite"/>
    </source>
</evidence>
<feature type="region of interest" description="Disordered" evidence="1">
    <location>
        <begin position="1"/>
        <end position="39"/>
    </location>
</feature>
<dbReference type="Proteomes" id="UP000006222">
    <property type="component" value="Unassembled WGS sequence"/>
</dbReference>
<organism evidence="2 3">
    <name type="scientific">Rhodopirellula baltica WH47</name>
    <dbReference type="NCBI Taxonomy" id="991778"/>
    <lineage>
        <taxon>Bacteria</taxon>
        <taxon>Pseudomonadati</taxon>
        <taxon>Planctomycetota</taxon>
        <taxon>Planctomycetia</taxon>
        <taxon>Pirellulales</taxon>
        <taxon>Pirellulaceae</taxon>
        <taxon>Rhodopirellula</taxon>
    </lineage>
</organism>
<evidence type="ECO:0000313" key="2">
    <source>
        <dbReference type="EMBL" id="EGF27752.1"/>
    </source>
</evidence>
<gene>
    <name evidence="2" type="ORF">RBWH47_03692</name>
</gene>
<proteinExistence type="predicted"/>
<comment type="caution">
    <text evidence="2">The sequence shown here is derived from an EMBL/GenBank/DDBJ whole genome shotgun (WGS) entry which is preliminary data.</text>
</comment>